<evidence type="ECO:0000256" key="2">
    <source>
        <dbReference type="ARBA" id="ARBA00023242"/>
    </source>
</evidence>
<comment type="caution">
    <text evidence="4">The sequence shown here is derived from an EMBL/GenBank/DDBJ whole genome shotgun (WGS) entry which is preliminary data.</text>
</comment>
<dbReference type="Proteomes" id="UP000092993">
    <property type="component" value="Unassembled WGS sequence"/>
</dbReference>
<dbReference type="Pfam" id="PF07529">
    <property type="entry name" value="HSA"/>
    <property type="match status" value="1"/>
</dbReference>
<evidence type="ECO:0000256" key="1">
    <source>
        <dbReference type="ARBA" id="ARBA00004123"/>
    </source>
</evidence>
<keyword evidence="2" id="KW-0539">Nucleus</keyword>
<evidence type="ECO:0000313" key="5">
    <source>
        <dbReference type="Proteomes" id="UP000092993"/>
    </source>
</evidence>
<dbReference type="OrthoDB" id="5364245at2759"/>
<evidence type="ECO:0000313" key="4">
    <source>
        <dbReference type="EMBL" id="OBZ75889.1"/>
    </source>
</evidence>
<reference evidence="4 5" key="1">
    <citation type="submission" date="2016-03" db="EMBL/GenBank/DDBJ databases">
        <title>Whole genome sequencing of Grifola frondosa 9006-11.</title>
        <authorList>
            <person name="Min B."/>
            <person name="Park H."/>
            <person name="Kim J.-G."/>
            <person name="Cho H."/>
            <person name="Oh Y.-L."/>
            <person name="Kong W.-S."/>
            <person name="Choi I.-G."/>
        </authorList>
    </citation>
    <scope>NUCLEOTIDE SEQUENCE [LARGE SCALE GENOMIC DNA]</scope>
    <source>
        <strain evidence="4 5">9006-11</strain>
    </source>
</reference>
<keyword evidence="5" id="KW-1185">Reference proteome</keyword>
<dbReference type="STRING" id="5627.A0A1C7MHE9"/>
<dbReference type="AlphaFoldDB" id="A0A1C7MHE9"/>
<proteinExistence type="predicted"/>
<feature type="domain" description="HSA" evidence="3">
    <location>
        <begin position="1"/>
        <end position="62"/>
    </location>
</feature>
<gene>
    <name evidence="4" type="ORF">A0H81_04110</name>
</gene>
<dbReference type="PROSITE" id="PS51204">
    <property type="entry name" value="HSA"/>
    <property type="match status" value="1"/>
</dbReference>
<dbReference type="GO" id="GO:0035267">
    <property type="term" value="C:NuA4 histone acetyltransferase complex"/>
    <property type="evidence" value="ECO:0007669"/>
    <property type="project" value="TreeGrafter"/>
</dbReference>
<sequence length="70" mass="8354">MRWMRIDFREERKWKTALAYNLAHAVIDWHEAGTLEERVHRGICVLWKPLQEAARDGDSNHSHRKSTVED</sequence>
<organism evidence="4 5">
    <name type="scientific">Grifola frondosa</name>
    <name type="common">Maitake</name>
    <name type="synonym">Polyporus frondosus</name>
    <dbReference type="NCBI Taxonomy" id="5627"/>
    <lineage>
        <taxon>Eukaryota</taxon>
        <taxon>Fungi</taxon>
        <taxon>Dikarya</taxon>
        <taxon>Basidiomycota</taxon>
        <taxon>Agaricomycotina</taxon>
        <taxon>Agaricomycetes</taxon>
        <taxon>Polyporales</taxon>
        <taxon>Grifolaceae</taxon>
        <taxon>Grifola</taxon>
    </lineage>
</organism>
<dbReference type="PANTHER" id="PTHR46459:SF1">
    <property type="entry name" value="E1A-BINDING PROTEIN P400"/>
    <property type="match status" value="1"/>
</dbReference>
<comment type="subcellular location">
    <subcellularLocation>
        <location evidence="1">Nucleus</location>
    </subcellularLocation>
</comment>
<protein>
    <recommendedName>
        <fullName evidence="3">HSA domain-containing protein</fullName>
    </recommendedName>
</protein>
<evidence type="ECO:0000259" key="3">
    <source>
        <dbReference type="PROSITE" id="PS51204"/>
    </source>
</evidence>
<name>A0A1C7MHE9_GRIFR</name>
<dbReference type="GO" id="GO:0006281">
    <property type="term" value="P:DNA repair"/>
    <property type="evidence" value="ECO:0007669"/>
    <property type="project" value="TreeGrafter"/>
</dbReference>
<dbReference type="GO" id="GO:0003682">
    <property type="term" value="F:chromatin binding"/>
    <property type="evidence" value="ECO:0007669"/>
    <property type="project" value="TreeGrafter"/>
</dbReference>
<dbReference type="PANTHER" id="PTHR46459">
    <property type="entry name" value="E1A-BINDING PROTEIN P400-RELATED"/>
    <property type="match status" value="1"/>
</dbReference>
<dbReference type="EMBL" id="LUGG01000004">
    <property type="protein sequence ID" value="OBZ75889.1"/>
    <property type="molecule type" value="Genomic_DNA"/>
</dbReference>
<accession>A0A1C7MHE9</accession>
<dbReference type="GO" id="GO:0005634">
    <property type="term" value="C:nucleus"/>
    <property type="evidence" value="ECO:0007669"/>
    <property type="project" value="UniProtKB-SubCell"/>
</dbReference>
<dbReference type="InterPro" id="IPR014012">
    <property type="entry name" value="HSA_dom"/>
</dbReference>